<dbReference type="Gene3D" id="2.60.120.260">
    <property type="entry name" value="Galactose-binding domain-like"/>
    <property type="match status" value="1"/>
</dbReference>
<dbReference type="SUPFAM" id="SSF49785">
    <property type="entry name" value="Galactose-binding domain-like"/>
    <property type="match status" value="1"/>
</dbReference>
<feature type="domain" description="F5/8 type C" evidence="3">
    <location>
        <begin position="11"/>
        <end position="159"/>
    </location>
</feature>
<sequence>MNHRTLSALVALFFVLTSFAGAARIPIVTVTASSAVRETPAYLTADNNPLTSWIARPASQWIRWDFGSVQNVASVDLALYNGRTQDSVFDLWVSTDAITWKQVLRRALAQPAKHPLDKDGFQRFTFLRESARYVLFVGYGSSRNNMVGVSEARFESAGTLIGAALPDFIPGNGVAGPVDLDVTPPSVTLAASKTSVTTANDSVELVANATDNRGVTKVEFYRNGTLYGTDTSAPFTSTLTYLSSAANGTYSYSVLAYDAAGNTRSSEVVTVVVNIPAADSSAPTVSLSATSTNVTAAGSVLLTATASDNKGVTKVEFYRDGVLAHTEQVAPYEHTETYSSDFSNGTYNFTARAYDADNNATTSGTVTVIVNIASSNVVPMGSTADTATVTQTANSPIPTVTGTTYYVDSVDGSDSNSGTSTGAPWKTVTKANAVTLLPGDALLFKAGSSYSSMLHAKWYGTSSNRILIGAYGNGAKPIFEFTGGEKGVLVTGAYLTIDNLLVRTAPSHYPAYDASPERCINDTAGTSYWAQTANGGNGQPYDFRQRTGWRVGINISAEDYANNANSGRFNVIQNSRTEYTTAGIHLSGANSSGRPATSNNQVIATAITKSIFASVNTPVGVKYDDDSGGFGLLINGHNNIAAYNYFEGNITNCSEDYRIEGGDLEIFSARNNFMHHNTSINSGTFTELGGSTNNRAERNVTRTTCTR</sequence>
<reference evidence="5" key="1">
    <citation type="submission" date="2012-03" db="EMBL/GenBank/DDBJ databases">
        <title>Complete sequence of chromosome of Deinococcus peraridilitoris DSM 19664.</title>
        <authorList>
            <person name="Lucas S."/>
            <person name="Copeland A."/>
            <person name="Lapidus A."/>
            <person name="Glavina del Rio T."/>
            <person name="Dalin E."/>
            <person name="Tice H."/>
            <person name="Bruce D."/>
            <person name="Goodwin L."/>
            <person name="Pitluck S."/>
            <person name="Peters L."/>
            <person name="Mikhailova N."/>
            <person name="Lu M."/>
            <person name="Kyrpides N."/>
            <person name="Mavromatis K."/>
            <person name="Ivanova N."/>
            <person name="Brettin T."/>
            <person name="Detter J.C."/>
            <person name="Han C."/>
            <person name="Larimer F."/>
            <person name="Land M."/>
            <person name="Hauser L."/>
            <person name="Markowitz V."/>
            <person name="Cheng J.-F."/>
            <person name="Hugenholtz P."/>
            <person name="Woyke T."/>
            <person name="Wu D."/>
            <person name="Pukall R."/>
            <person name="Steenblock K."/>
            <person name="Brambilla E."/>
            <person name="Klenk H.-P."/>
            <person name="Eisen J.A."/>
        </authorList>
    </citation>
    <scope>NUCLEOTIDE SEQUENCE [LARGE SCALE GENOMIC DNA]</scope>
    <source>
        <strain evidence="5">DSM 19664 / LMG 22246 / CIP 109416 / KR-200</strain>
    </source>
</reference>
<dbReference type="HOGENOM" id="CLU_390147_0_0_0"/>
<evidence type="ECO:0000313" key="5">
    <source>
        <dbReference type="Proteomes" id="UP000010467"/>
    </source>
</evidence>
<gene>
    <name evidence="4" type="ordered locus">Deipe_2091</name>
</gene>
<dbReference type="InterPro" id="IPR011050">
    <property type="entry name" value="Pectin_lyase_fold/virulence"/>
</dbReference>
<dbReference type="Pfam" id="PF00754">
    <property type="entry name" value="F5_F8_type_C"/>
    <property type="match status" value="1"/>
</dbReference>
<dbReference type="Proteomes" id="UP000010467">
    <property type="component" value="Chromosome"/>
</dbReference>
<dbReference type="KEGG" id="dpd:Deipe_2091"/>
<evidence type="ECO:0000256" key="1">
    <source>
        <dbReference type="SAM" id="MobiDB-lite"/>
    </source>
</evidence>
<dbReference type="PROSITE" id="PS50022">
    <property type="entry name" value="FA58C_3"/>
    <property type="match status" value="1"/>
</dbReference>
<organism evidence="4 5">
    <name type="scientific">Deinococcus peraridilitoris (strain DSM 19664 / LMG 22246 / CIP 109416 / KR-200)</name>
    <dbReference type="NCBI Taxonomy" id="937777"/>
    <lineage>
        <taxon>Bacteria</taxon>
        <taxon>Thermotogati</taxon>
        <taxon>Deinococcota</taxon>
        <taxon>Deinococci</taxon>
        <taxon>Deinococcales</taxon>
        <taxon>Deinococcaceae</taxon>
        <taxon>Deinococcus</taxon>
    </lineage>
</organism>
<keyword evidence="2" id="KW-0732">Signal</keyword>
<dbReference type="STRING" id="937777.Deipe_2091"/>
<dbReference type="InterPro" id="IPR013783">
    <property type="entry name" value="Ig-like_fold"/>
</dbReference>
<dbReference type="RefSeq" id="WP_015235891.1">
    <property type="nucleotide sequence ID" value="NC_019793.1"/>
</dbReference>
<dbReference type="PATRIC" id="fig|937777.3.peg.2101"/>
<name>L0A185_DEIPD</name>
<feature type="region of interest" description="Disordered" evidence="1">
    <location>
        <begin position="685"/>
        <end position="707"/>
    </location>
</feature>
<feature type="chain" id="PRO_5003938951" description="F5/8 type C domain-containing protein" evidence="2">
    <location>
        <begin position="23"/>
        <end position="707"/>
    </location>
</feature>
<dbReference type="SUPFAM" id="SSF51126">
    <property type="entry name" value="Pectin lyase-like"/>
    <property type="match status" value="1"/>
</dbReference>
<dbReference type="Pfam" id="PF17957">
    <property type="entry name" value="Big_7"/>
    <property type="match status" value="2"/>
</dbReference>
<accession>L0A185</accession>
<evidence type="ECO:0000256" key="2">
    <source>
        <dbReference type="SAM" id="SignalP"/>
    </source>
</evidence>
<feature type="signal peptide" evidence="2">
    <location>
        <begin position="1"/>
        <end position="22"/>
    </location>
</feature>
<dbReference type="EMBL" id="CP003382">
    <property type="protein sequence ID" value="AFZ67586.1"/>
    <property type="molecule type" value="Genomic_DNA"/>
</dbReference>
<dbReference type="InterPro" id="IPR000421">
    <property type="entry name" value="FA58C"/>
</dbReference>
<keyword evidence="5" id="KW-1185">Reference proteome</keyword>
<dbReference type="OrthoDB" id="3333873at2"/>
<proteinExistence type="predicted"/>
<feature type="compositionally biased region" description="Polar residues" evidence="1">
    <location>
        <begin position="685"/>
        <end position="694"/>
    </location>
</feature>
<dbReference type="Gene3D" id="2.60.40.10">
    <property type="entry name" value="Immunoglobulins"/>
    <property type="match status" value="2"/>
</dbReference>
<dbReference type="AlphaFoldDB" id="L0A185"/>
<dbReference type="eggNOG" id="COG3325">
    <property type="taxonomic scope" value="Bacteria"/>
</dbReference>
<evidence type="ECO:0000259" key="3">
    <source>
        <dbReference type="PROSITE" id="PS50022"/>
    </source>
</evidence>
<evidence type="ECO:0000313" key="4">
    <source>
        <dbReference type="EMBL" id="AFZ67586.1"/>
    </source>
</evidence>
<protein>
    <recommendedName>
        <fullName evidence="3">F5/8 type C domain-containing protein</fullName>
    </recommendedName>
</protein>
<dbReference type="eggNOG" id="COG1409">
    <property type="taxonomic scope" value="Bacteria"/>
</dbReference>
<dbReference type="InterPro" id="IPR008979">
    <property type="entry name" value="Galactose-bd-like_sf"/>
</dbReference>